<evidence type="ECO:0000313" key="2">
    <source>
        <dbReference type="EMBL" id="SFM76328.1"/>
    </source>
</evidence>
<protein>
    <recommendedName>
        <fullName evidence="1">YgjP-like metallopeptidase domain-containing protein</fullName>
    </recommendedName>
</protein>
<dbReference type="RefSeq" id="WP_090671595.1">
    <property type="nucleotide sequence ID" value="NZ_FOUF01000032.1"/>
</dbReference>
<accession>A0A1I4THR1</accession>
<keyword evidence="3" id="KW-1185">Reference proteome</keyword>
<sequence length="249" mass="29414">MIHPARKKTASIQYGDSAIDFAIEPRSTDTPKVLIKVHPDCRVVAHAPPLASDDEIIQAVKKRARWIHRQMRYFEDQRKDILPRRYVSGESHFYLGRRHVLKIHETPRSAPEVKLLRGVLEVKTRTPQSEKIRSLLFDWYKAKAREVFERRLDEVLPKTLWIKEKPSIRLLSMQTQWGSCSPKGQLTLNPHLVKAPRECIDYVLLHELCHIAEHNHSEHFYRLMKQVMPHWEKVKERLDGMAYFYLNDV</sequence>
<organism evidence="2 3">
    <name type="scientific">Nitrosomonas nitrosa</name>
    <dbReference type="NCBI Taxonomy" id="52442"/>
    <lineage>
        <taxon>Bacteria</taxon>
        <taxon>Pseudomonadati</taxon>
        <taxon>Pseudomonadota</taxon>
        <taxon>Betaproteobacteria</taxon>
        <taxon>Nitrosomonadales</taxon>
        <taxon>Nitrosomonadaceae</taxon>
        <taxon>Nitrosomonas</taxon>
    </lineage>
</organism>
<name>A0A1I4THR1_9PROT</name>
<dbReference type="Gene3D" id="3.30.2010.10">
    <property type="entry name" value="Metalloproteases ('zincins'), catalytic domain"/>
    <property type="match status" value="1"/>
</dbReference>
<proteinExistence type="predicted"/>
<dbReference type="STRING" id="52442.SAMN05421880_1329"/>
<dbReference type="CDD" id="cd07344">
    <property type="entry name" value="M48_yhfN_like"/>
    <property type="match status" value="1"/>
</dbReference>
<gene>
    <name evidence="2" type="ORF">SAMN05421880_1329</name>
</gene>
<dbReference type="EMBL" id="FOUF01000032">
    <property type="protein sequence ID" value="SFM76328.1"/>
    <property type="molecule type" value="Genomic_DNA"/>
</dbReference>
<dbReference type="PANTHER" id="PTHR30399">
    <property type="entry name" value="UNCHARACTERIZED PROTEIN YGJP"/>
    <property type="match status" value="1"/>
</dbReference>
<reference evidence="2 3" key="1">
    <citation type="submission" date="2016-10" db="EMBL/GenBank/DDBJ databases">
        <authorList>
            <person name="de Groot N.N."/>
        </authorList>
    </citation>
    <scope>NUCLEOTIDE SEQUENCE [LARGE SCALE GENOMIC DNA]</scope>
    <source>
        <strain evidence="2 3">Nm146</strain>
    </source>
</reference>
<dbReference type="InterPro" id="IPR053136">
    <property type="entry name" value="UTP_pyrophosphatase-like"/>
</dbReference>
<evidence type="ECO:0000313" key="3">
    <source>
        <dbReference type="Proteomes" id="UP000199561"/>
    </source>
</evidence>
<feature type="domain" description="YgjP-like metallopeptidase" evidence="1">
    <location>
        <begin position="34"/>
        <end position="239"/>
    </location>
</feature>
<evidence type="ECO:0000259" key="1">
    <source>
        <dbReference type="Pfam" id="PF01863"/>
    </source>
</evidence>
<dbReference type="Pfam" id="PF01863">
    <property type="entry name" value="YgjP-like"/>
    <property type="match status" value="1"/>
</dbReference>
<dbReference type="InterPro" id="IPR002725">
    <property type="entry name" value="YgjP-like_metallopeptidase"/>
</dbReference>
<dbReference type="Proteomes" id="UP000199561">
    <property type="component" value="Unassembled WGS sequence"/>
</dbReference>
<dbReference type="PANTHER" id="PTHR30399:SF1">
    <property type="entry name" value="UTP PYROPHOSPHATASE"/>
    <property type="match status" value="1"/>
</dbReference>
<dbReference type="AlphaFoldDB" id="A0A1I4THR1"/>